<dbReference type="Pfam" id="PF01872">
    <property type="entry name" value="RibD_C"/>
    <property type="match status" value="1"/>
</dbReference>
<dbReference type="EMBL" id="SNRY01000556">
    <property type="protein sequence ID" value="KAA6339196.1"/>
    <property type="molecule type" value="Genomic_DNA"/>
</dbReference>
<feature type="domain" description="Bacterial bifunctional deaminase-reductase C-terminal" evidence="1">
    <location>
        <begin position="3"/>
        <end position="167"/>
    </location>
</feature>
<gene>
    <name evidence="2" type="ORF">EZS27_012860</name>
</gene>
<dbReference type="PANTHER" id="PTHR38011:SF11">
    <property type="entry name" value="2,5-DIAMINO-6-RIBOSYLAMINO-4(3H)-PYRIMIDINONE 5'-PHOSPHATE REDUCTASE"/>
    <property type="match status" value="1"/>
</dbReference>
<name>A0A5J4RZ31_9ZZZZ</name>
<keyword evidence="2" id="KW-0560">Oxidoreductase</keyword>
<comment type="caution">
    <text evidence="2">The sequence shown here is derived from an EMBL/GenBank/DDBJ whole genome shotgun (WGS) entry which is preliminary data.</text>
</comment>
<sequence>MKKIILYIAASLDGRIAEPDGGLEWLTGFPNPEKTDYGYNDLLASVDTVIMGGRTYRELLNMDVIWPYPEQMIYVVSRHDWGTMENIRFITENIIETISALRKGQGKDIWLVGGGELVSMLLAADLIDEMRICYIPVILGCGIPLFPEQAKESAWELTGSKPYKSGALMVEYRKKLFQSS</sequence>
<dbReference type="GO" id="GO:0008703">
    <property type="term" value="F:5-amino-6-(5-phosphoribosylamino)uracil reductase activity"/>
    <property type="evidence" value="ECO:0007669"/>
    <property type="project" value="InterPro"/>
</dbReference>
<protein>
    <submittedName>
        <fullName evidence="2">Dihydrofolate reductase</fullName>
        <ecNumber evidence="2">1.5.1.3</ecNumber>
    </submittedName>
</protein>
<dbReference type="InterPro" id="IPR024072">
    <property type="entry name" value="DHFR-like_dom_sf"/>
</dbReference>
<evidence type="ECO:0000259" key="1">
    <source>
        <dbReference type="Pfam" id="PF01872"/>
    </source>
</evidence>
<evidence type="ECO:0000313" key="2">
    <source>
        <dbReference type="EMBL" id="KAA6339196.1"/>
    </source>
</evidence>
<reference evidence="2" key="1">
    <citation type="submission" date="2019-03" db="EMBL/GenBank/DDBJ databases">
        <title>Single cell metagenomics reveals metabolic interactions within the superorganism composed of flagellate Streblomastix strix and complex community of Bacteroidetes bacteria on its surface.</title>
        <authorList>
            <person name="Treitli S.C."/>
            <person name="Kolisko M."/>
            <person name="Husnik F."/>
            <person name="Keeling P."/>
            <person name="Hampl V."/>
        </authorList>
    </citation>
    <scope>NUCLEOTIDE SEQUENCE</scope>
    <source>
        <strain evidence="2">STM</strain>
    </source>
</reference>
<proteinExistence type="predicted"/>
<dbReference type="GO" id="GO:0004146">
    <property type="term" value="F:dihydrofolate reductase activity"/>
    <property type="evidence" value="ECO:0007669"/>
    <property type="project" value="UniProtKB-EC"/>
</dbReference>
<dbReference type="PANTHER" id="PTHR38011">
    <property type="entry name" value="DIHYDROFOLATE REDUCTASE FAMILY PROTEIN (AFU_ORTHOLOGUE AFUA_8G06820)"/>
    <property type="match status" value="1"/>
</dbReference>
<accession>A0A5J4RZ31</accession>
<dbReference type="Gene3D" id="3.40.430.10">
    <property type="entry name" value="Dihydrofolate Reductase, subunit A"/>
    <property type="match status" value="1"/>
</dbReference>
<organism evidence="2">
    <name type="scientific">termite gut metagenome</name>
    <dbReference type="NCBI Taxonomy" id="433724"/>
    <lineage>
        <taxon>unclassified sequences</taxon>
        <taxon>metagenomes</taxon>
        <taxon>organismal metagenomes</taxon>
    </lineage>
</organism>
<dbReference type="EC" id="1.5.1.3" evidence="2"/>
<dbReference type="InterPro" id="IPR050765">
    <property type="entry name" value="Riboflavin_Biosynth_HTPR"/>
</dbReference>
<dbReference type="AlphaFoldDB" id="A0A5J4RZ31"/>
<dbReference type="SUPFAM" id="SSF53597">
    <property type="entry name" value="Dihydrofolate reductase-like"/>
    <property type="match status" value="1"/>
</dbReference>
<dbReference type="InterPro" id="IPR002734">
    <property type="entry name" value="RibDG_C"/>
</dbReference>
<dbReference type="GO" id="GO:0009231">
    <property type="term" value="P:riboflavin biosynthetic process"/>
    <property type="evidence" value="ECO:0007669"/>
    <property type="project" value="InterPro"/>
</dbReference>